<dbReference type="InterPro" id="IPR007110">
    <property type="entry name" value="Ig-like_dom"/>
</dbReference>
<dbReference type="Proteomes" id="UP000887116">
    <property type="component" value="Unassembled WGS sequence"/>
</dbReference>
<evidence type="ECO:0000313" key="3">
    <source>
        <dbReference type="Proteomes" id="UP000887116"/>
    </source>
</evidence>
<evidence type="ECO:0000313" key="2">
    <source>
        <dbReference type="EMBL" id="GFR21234.1"/>
    </source>
</evidence>
<evidence type="ECO:0000259" key="1">
    <source>
        <dbReference type="PROSITE" id="PS50835"/>
    </source>
</evidence>
<feature type="domain" description="Ig-like" evidence="1">
    <location>
        <begin position="1"/>
        <end position="106"/>
    </location>
</feature>
<gene>
    <name evidence="2" type="primary">AVEN_190867_1</name>
    <name evidence="2" type="ORF">TNCT_196341</name>
</gene>
<dbReference type="SUPFAM" id="SSF48726">
    <property type="entry name" value="Immunoglobulin"/>
    <property type="match status" value="1"/>
</dbReference>
<name>A0A8X6LV87_TRICU</name>
<dbReference type="Gene3D" id="2.60.40.10">
    <property type="entry name" value="Immunoglobulins"/>
    <property type="match status" value="1"/>
</dbReference>
<dbReference type="InterPro" id="IPR013783">
    <property type="entry name" value="Ig-like_fold"/>
</dbReference>
<keyword evidence="3" id="KW-1185">Reference proteome</keyword>
<proteinExistence type="predicted"/>
<dbReference type="Pfam" id="PF13895">
    <property type="entry name" value="Ig_2"/>
    <property type="match status" value="1"/>
</dbReference>
<organism evidence="2 3">
    <name type="scientific">Trichonephila clavata</name>
    <name type="common">Joro spider</name>
    <name type="synonym">Nephila clavata</name>
    <dbReference type="NCBI Taxonomy" id="2740835"/>
    <lineage>
        <taxon>Eukaryota</taxon>
        <taxon>Metazoa</taxon>
        <taxon>Ecdysozoa</taxon>
        <taxon>Arthropoda</taxon>
        <taxon>Chelicerata</taxon>
        <taxon>Arachnida</taxon>
        <taxon>Araneae</taxon>
        <taxon>Araneomorphae</taxon>
        <taxon>Entelegynae</taxon>
        <taxon>Araneoidea</taxon>
        <taxon>Nephilidae</taxon>
        <taxon>Trichonephila</taxon>
    </lineage>
</organism>
<dbReference type="FunFam" id="2.60.40.10:FF:000437">
    <property type="entry name" value="Beat-IIIc, isoform A"/>
    <property type="match status" value="1"/>
</dbReference>
<dbReference type="PANTHER" id="PTHR21261">
    <property type="entry name" value="BEAT PROTEIN"/>
    <property type="match status" value="1"/>
</dbReference>
<sequence length="179" mass="21190">MLELQVPPSIMRGQPITLNCTFDLEEDTLYSIKWYKNNIEFYRYILSDRPPGQKYPLQGIYLDNKFPHGPSIHMYKTDLASEGTYRCEVSSEAPFFDTVRDEKELRVYEERSIKMRYNIPDNWNDPKRQEFEIDLFIPLMNMFCKITGLLILNFTCKDSMNFLLSPLSVLIDYRSDSIP</sequence>
<dbReference type="OrthoDB" id="6343941at2759"/>
<dbReference type="SMART" id="SM00409">
    <property type="entry name" value="IG"/>
    <property type="match status" value="1"/>
</dbReference>
<dbReference type="InterPro" id="IPR036179">
    <property type="entry name" value="Ig-like_dom_sf"/>
</dbReference>
<reference evidence="2" key="1">
    <citation type="submission" date="2020-07" db="EMBL/GenBank/DDBJ databases">
        <title>Multicomponent nature underlies the extraordinary mechanical properties of spider dragline silk.</title>
        <authorList>
            <person name="Kono N."/>
            <person name="Nakamura H."/>
            <person name="Mori M."/>
            <person name="Yoshida Y."/>
            <person name="Ohtoshi R."/>
            <person name="Malay A.D."/>
            <person name="Moran D.A.P."/>
            <person name="Tomita M."/>
            <person name="Numata K."/>
            <person name="Arakawa K."/>
        </authorList>
    </citation>
    <scope>NUCLEOTIDE SEQUENCE</scope>
</reference>
<protein>
    <submittedName>
        <fullName evidence="2">Ig-like domain-containing protein</fullName>
    </submittedName>
</protein>
<dbReference type="PROSITE" id="PS50835">
    <property type="entry name" value="IG_LIKE"/>
    <property type="match status" value="1"/>
</dbReference>
<dbReference type="PANTHER" id="PTHR21261:SF15">
    <property type="entry name" value="BEATEN PATH IIIA, ISOFORM D-RELATED"/>
    <property type="match status" value="1"/>
</dbReference>
<accession>A0A8X6LV87</accession>
<dbReference type="InterPro" id="IPR003599">
    <property type="entry name" value="Ig_sub"/>
</dbReference>
<dbReference type="AlphaFoldDB" id="A0A8X6LV87"/>
<comment type="caution">
    <text evidence="2">The sequence shown here is derived from an EMBL/GenBank/DDBJ whole genome shotgun (WGS) entry which is preliminary data.</text>
</comment>
<dbReference type="EMBL" id="BMAO01018125">
    <property type="protein sequence ID" value="GFR21234.1"/>
    <property type="molecule type" value="Genomic_DNA"/>
</dbReference>